<dbReference type="GO" id="GO:0005886">
    <property type="term" value="C:plasma membrane"/>
    <property type="evidence" value="ECO:0007669"/>
    <property type="project" value="UniProtKB-SubCell"/>
</dbReference>
<evidence type="ECO:0000256" key="5">
    <source>
        <dbReference type="ARBA" id="ARBA00023136"/>
    </source>
</evidence>
<dbReference type="Proteomes" id="UP000075670">
    <property type="component" value="Unassembled WGS sequence"/>
</dbReference>
<evidence type="ECO:0000256" key="1">
    <source>
        <dbReference type="ARBA" id="ARBA00004651"/>
    </source>
</evidence>
<dbReference type="PANTHER" id="PTHR35007">
    <property type="entry name" value="INTEGRAL MEMBRANE PROTEIN-RELATED"/>
    <property type="match status" value="1"/>
</dbReference>
<dbReference type="PANTHER" id="PTHR35007:SF2">
    <property type="entry name" value="PILUS ASSEMBLE PROTEIN"/>
    <property type="match status" value="1"/>
</dbReference>
<feature type="transmembrane region" description="Helical" evidence="6">
    <location>
        <begin position="97"/>
        <end position="116"/>
    </location>
</feature>
<proteinExistence type="predicted"/>
<evidence type="ECO:0000256" key="4">
    <source>
        <dbReference type="ARBA" id="ARBA00022989"/>
    </source>
</evidence>
<dbReference type="RefSeq" id="WP_062286200.1">
    <property type="nucleotide sequence ID" value="NZ_LTBC01000032.1"/>
</dbReference>
<keyword evidence="4 6" id="KW-1133">Transmembrane helix</keyword>
<sequence>MVELLYAVLAGAGVFCLVTAFFSWWQRNPLAEWVERRSRAALPLKIRLVVSLQEAGRQVQGHIPRVLADLFSSRRLALMLRLAGTPLGLSAGEFQGLLFLAGLAGIATLILGYALGTGVLPGLLVLGVGVGLPLFWVQAVARRTQARMRRSLGYFIRQLAVGAAGRVSILDMIKDTAANADHDPLAREMAAVVEEVERGGRKLSDALHDMAGNIDLPEAYELAAELAAAERYGGEGLAAGLKILARSLDARRETESIAAIQKAETWITMIITITVVISGSIFMVGALVLNFLEVWH</sequence>
<dbReference type="Gene3D" id="1.20.81.30">
    <property type="entry name" value="Type II secretion system (T2SS), domain F"/>
    <property type="match status" value="1"/>
</dbReference>
<keyword evidence="3 6" id="KW-0812">Transmembrane</keyword>
<evidence type="ECO:0000313" key="9">
    <source>
        <dbReference type="Proteomes" id="UP000075670"/>
    </source>
</evidence>
<accession>A0A151ASB3</accession>
<feature type="transmembrane region" description="Helical" evidence="6">
    <location>
        <begin position="122"/>
        <end position="141"/>
    </location>
</feature>
<keyword evidence="9" id="KW-1185">Reference proteome</keyword>
<reference evidence="8 9" key="1">
    <citation type="submission" date="2016-02" db="EMBL/GenBank/DDBJ databases">
        <title>Genome sequence of Moorella mulderi DSM 14980.</title>
        <authorList>
            <person name="Poehlein A."/>
            <person name="Daniel R."/>
        </authorList>
    </citation>
    <scope>NUCLEOTIDE SEQUENCE [LARGE SCALE GENOMIC DNA]</scope>
    <source>
        <strain evidence="8 9">DSM 14980</strain>
    </source>
</reference>
<organism evidence="8 9">
    <name type="scientific">Moorella mulderi DSM 14980</name>
    <dbReference type="NCBI Taxonomy" id="1122241"/>
    <lineage>
        <taxon>Bacteria</taxon>
        <taxon>Bacillati</taxon>
        <taxon>Bacillota</taxon>
        <taxon>Clostridia</taxon>
        <taxon>Neomoorellales</taxon>
        <taxon>Neomoorellaceae</taxon>
        <taxon>Neomoorella</taxon>
    </lineage>
</organism>
<evidence type="ECO:0000256" key="6">
    <source>
        <dbReference type="SAM" id="Phobius"/>
    </source>
</evidence>
<evidence type="ECO:0000259" key="7">
    <source>
        <dbReference type="Pfam" id="PF00482"/>
    </source>
</evidence>
<evidence type="ECO:0000256" key="2">
    <source>
        <dbReference type="ARBA" id="ARBA00022475"/>
    </source>
</evidence>
<dbReference type="Pfam" id="PF00482">
    <property type="entry name" value="T2SSF"/>
    <property type="match status" value="1"/>
</dbReference>
<feature type="domain" description="Type II secretion system protein GspF" evidence="7">
    <location>
        <begin position="155"/>
        <end position="284"/>
    </location>
</feature>
<dbReference type="OrthoDB" id="2111718at2"/>
<name>A0A151ASB3_9FIRM</name>
<feature type="transmembrane region" description="Helical" evidence="6">
    <location>
        <begin position="6"/>
        <end position="25"/>
    </location>
</feature>
<dbReference type="EMBL" id="LTBC01000032">
    <property type="protein sequence ID" value="KYH30541.1"/>
    <property type="molecule type" value="Genomic_DNA"/>
</dbReference>
<feature type="transmembrane region" description="Helical" evidence="6">
    <location>
        <begin position="266"/>
        <end position="292"/>
    </location>
</feature>
<comment type="caution">
    <text evidence="8">The sequence shown here is derived from an EMBL/GenBank/DDBJ whole genome shotgun (WGS) entry which is preliminary data.</text>
</comment>
<gene>
    <name evidence="8" type="ORF">MOMUL_30490</name>
</gene>
<evidence type="ECO:0000313" key="8">
    <source>
        <dbReference type="EMBL" id="KYH30541.1"/>
    </source>
</evidence>
<comment type="subcellular location">
    <subcellularLocation>
        <location evidence="1">Cell membrane</location>
        <topology evidence="1">Multi-pass membrane protein</topology>
    </subcellularLocation>
</comment>
<protein>
    <submittedName>
        <fullName evidence="8">Bacterial type II secretion system protein F domain protein</fullName>
    </submittedName>
</protein>
<evidence type="ECO:0000256" key="3">
    <source>
        <dbReference type="ARBA" id="ARBA00022692"/>
    </source>
</evidence>
<dbReference type="InterPro" id="IPR018076">
    <property type="entry name" value="T2SS_GspF_dom"/>
</dbReference>
<dbReference type="AlphaFoldDB" id="A0A151ASB3"/>
<keyword evidence="5 6" id="KW-0472">Membrane</keyword>
<dbReference type="PATRIC" id="fig|1122241.3.peg.3258"/>
<dbReference type="InterPro" id="IPR042094">
    <property type="entry name" value="T2SS_GspF_sf"/>
</dbReference>
<keyword evidence="2" id="KW-1003">Cell membrane</keyword>